<evidence type="ECO:0000313" key="8">
    <source>
        <dbReference type="Proteomes" id="UP001500457"/>
    </source>
</evidence>
<evidence type="ECO:0000256" key="1">
    <source>
        <dbReference type="ARBA" id="ARBA00004651"/>
    </source>
</evidence>
<dbReference type="Gene3D" id="1.20.1740.10">
    <property type="entry name" value="Amino acid/polyamine transporter I"/>
    <property type="match status" value="1"/>
</dbReference>
<dbReference type="PANTHER" id="PTHR42770">
    <property type="entry name" value="AMINO ACID TRANSPORTER-RELATED"/>
    <property type="match status" value="1"/>
</dbReference>
<feature type="transmembrane region" description="Helical" evidence="6">
    <location>
        <begin position="121"/>
        <end position="140"/>
    </location>
</feature>
<feature type="transmembrane region" description="Helical" evidence="6">
    <location>
        <begin position="147"/>
        <end position="170"/>
    </location>
</feature>
<feature type="transmembrane region" description="Helical" evidence="6">
    <location>
        <begin position="394"/>
        <end position="416"/>
    </location>
</feature>
<reference evidence="8" key="1">
    <citation type="journal article" date="2019" name="Int. J. Syst. Evol. Microbiol.">
        <title>The Global Catalogue of Microorganisms (GCM) 10K type strain sequencing project: providing services to taxonomists for standard genome sequencing and annotation.</title>
        <authorList>
            <consortium name="The Broad Institute Genomics Platform"/>
            <consortium name="The Broad Institute Genome Sequencing Center for Infectious Disease"/>
            <person name="Wu L."/>
            <person name="Ma J."/>
        </authorList>
    </citation>
    <scope>NUCLEOTIDE SEQUENCE [LARGE SCALE GENOMIC DNA]</scope>
    <source>
        <strain evidence="8">JCM 17983</strain>
    </source>
</reference>
<evidence type="ECO:0000256" key="3">
    <source>
        <dbReference type="ARBA" id="ARBA00022692"/>
    </source>
</evidence>
<feature type="transmembrane region" description="Helical" evidence="6">
    <location>
        <begin position="288"/>
        <end position="310"/>
    </location>
</feature>
<comment type="caution">
    <text evidence="7">The sequence shown here is derived from an EMBL/GenBank/DDBJ whole genome shotgun (WGS) entry which is preliminary data.</text>
</comment>
<name>A0ABP9F7S5_9PSEU</name>
<dbReference type="Proteomes" id="UP001500457">
    <property type="component" value="Unassembled WGS sequence"/>
</dbReference>
<comment type="subcellular location">
    <subcellularLocation>
        <location evidence="1">Cell membrane</location>
        <topology evidence="1">Multi-pass membrane protein</topology>
    </subcellularLocation>
</comment>
<evidence type="ECO:0000313" key="7">
    <source>
        <dbReference type="EMBL" id="GAA4895373.1"/>
    </source>
</evidence>
<feature type="transmembrane region" description="Helical" evidence="6">
    <location>
        <begin position="360"/>
        <end position="382"/>
    </location>
</feature>
<feature type="transmembrane region" description="Helical" evidence="6">
    <location>
        <begin position="190"/>
        <end position="210"/>
    </location>
</feature>
<dbReference type="Pfam" id="PF13520">
    <property type="entry name" value="AA_permease_2"/>
    <property type="match status" value="1"/>
</dbReference>
<evidence type="ECO:0000256" key="5">
    <source>
        <dbReference type="ARBA" id="ARBA00023136"/>
    </source>
</evidence>
<keyword evidence="8" id="KW-1185">Reference proteome</keyword>
<feature type="transmembrane region" description="Helical" evidence="6">
    <location>
        <begin position="80"/>
        <end position="109"/>
    </location>
</feature>
<dbReference type="PANTHER" id="PTHR42770:SF11">
    <property type="entry name" value="INNER MEMBRANE TRANSPORT PROTEIN YBAT"/>
    <property type="match status" value="1"/>
</dbReference>
<feature type="transmembrane region" description="Helical" evidence="6">
    <location>
        <begin position="422"/>
        <end position="440"/>
    </location>
</feature>
<feature type="transmembrane region" description="Helical" evidence="6">
    <location>
        <begin position="38"/>
        <end position="59"/>
    </location>
</feature>
<dbReference type="InterPro" id="IPR050367">
    <property type="entry name" value="APC_superfamily"/>
</dbReference>
<dbReference type="PIRSF" id="PIRSF006060">
    <property type="entry name" value="AA_transporter"/>
    <property type="match status" value="1"/>
</dbReference>
<feature type="transmembrane region" description="Helical" evidence="6">
    <location>
        <begin position="322"/>
        <end position="348"/>
    </location>
</feature>
<gene>
    <name evidence="7" type="ORF">GCM10023203_57120</name>
</gene>
<proteinExistence type="predicted"/>
<feature type="transmembrane region" description="Helical" evidence="6">
    <location>
        <begin position="230"/>
        <end position="251"/>
    </location>
</feature>
<keyword evidence="3 6" id="KW-0812">Transmembrane</keyword>
<sequence>MLGFWGPAALSVGVMAPTLAMSITGPGAAELVGSAAPLAFVLAAVLVLLVSSGFVALSGEFSHAGSVYGFVGGAVGPRTGFLAGWAMLGTYLVFPAVSLSGIAVFAQAVLQTTGLAPGLDWFVLALAGWAVVGLLAIGGIRPTTWSLAIVEVVAVLLILVLMLVVFWRLGAGTAPGGPRAAEAVLRLPEGTTAITAAAAVTGGFLAFAGFESAGSLGEEARAPRRTVPRAMLVAIGLGAVFYAACMVAQSLGFGTDPAGVAAFAGSSAPLDDLAGRYVGTPMAVVLDLVAVISAVGAGLGCVVVGTRLLFALARDRVLPGRLASVAASGTPLAPVAVELAMSLALLAGFRLAGASPSRTFFSLATLGVLSLLVMYVVTDLAAARLRWRAGRRAAVAWPVLGALAAGTVLGLEIASVASSGDAGPLVVVGWLVVGALVLLLPGRVDRIARGLARSRDVSGGPPGVVA</sequence>
<keyword evidence="5 6" id="KW-0472">Membrane</keyword>
<keyword evidence="4 6" id="KW-1133">Transmembrane helix</keyword>
<evidence type="ECO:0000256" key="4">
    <source>
        <dbReference type="ARBA" id="ARBA00022989"/>
    </source>
</evidence>
<accession>A0ABP9F7S5</accession>
<organism evidence="7 8">
    <name type="scientific">Actinomycetospora straminea</name>
    <dbReference type="NCBI Taxonomy" id="663607"/>
    <lineage>
        <taxon>Bacteria</taxon>
        <taxon>Bacillati</taxon>
        <taxon>Actinomycetota</taxon>
        <taxon>Actinomycetes</taxon>
        <taxon>Pseudonocardiales</taxon>
        <taxon>Pseudonocardiaceae</taxon>
        <taxon>Actinomycetospora</taxon>
    </lineage>
</organism>
<keyword evidence="2" id="KW-1003">Cell membrane</keyword>
<dbReference type="EMBL" id="BAABHQ010000027">
    <property type="protein sequence ID" value="GAA4895373.1"/>
    <property type="molecule type" value="Genomic_DNA"/>
</dbReference>
<dbReference type="InterPro" id="IPR002293">
    <property type="entry name" value="AA/rel_permease1"/>
</dbReference>
<evidence type="ECO:0000256" key="6">
    <source>
        <dbReference type="SAM" id="Phobius"/>
    </source>
</evidence>
<evidence type="ECO:0000256" key="2">
    <source>
        <dbReference type="ARBA" id="ARBA00022475"/>
    </source>
</evidence>
<protein>
    <submittedName>
        <fullName evidence="7">Amino acid permease</fullName>
    </submittedName>
</protein>